<dbReference type="EMBL" id="CAIIXF020000001">
    <property type="protein sequence ID" value="CAH1774333.1"/>
    <property type="molecule type" value="Genomic_DNA"/>
</dbReference>
<reference evidence="1" key="1">
    <citation type="submission" date="2022-03" db="EMBL/GenBank/DDBJ databases">
        <authorList>
            <person name="Martin C."/>
        </authorList>
    </citation>
    <scope>NUCLEOTIDE SEQUENCE</scope>
</reference>
<gene>
    <name evidence="1" type="ORF">OFUS_LOCUS1817</name>
</gene>
<feature type="non-terminal residue" evidence="1">
    <location>
        <position position="1"/>
    </location>
</feature>
<sequence length="135" mass="15005">GQPGLLGARTANLVPSHAKEDLLLVLEQGLGRDHIAYQRLNHRVMHQSKYVQRYVVGQTGLLGVRIALLALTVVEDLLLVLEQGLGRDHIAYQRLNHRVKHQSKYVQRYVVGQTGLLGVRVALLALSVVEAQLYA</sequence>
<name>A0A8S4N0I5_OWEFU</name>
<protein>
    <submittedName>
        <fullName evidence="1">Uncharacterized protein</fullName>
    </submittedName>
</protein>
<keyword evidence="2" id="KW-1185">Reference proteome</keyword>
<evidence type="ECO:0000313" key="1">
    <source>
        <dbReference type="EMBL" id="CAH1774333.1"/>
    </source>
</evidence>
<proteinExistence type="predicted"/>
<organism evidence="1 2">
    <name type="scientific">Owenia fusiformis</name>
    <name type="common">Polychaete worm</name>
    <dbReference type="NCBI Taxonomy" id="6347"/>
    <lineage>
        <taxon>Eukaryota</taxon>
        <taxon>Metazoa</taxon>
        <taxon>Spiralia</taxon>
        <taxon>Lophotrochozoa</taxon>
        <taxon>Annelida</taxon>
        <taxon>Polychaeta</taxon>
        <taxon>Sedentaria</taxon>
        <taxon>Canalipalpata</taxon>
        <taxon>Sabellida</taxon>
        <taxon>Oweniida</taxon>
        <taxon>Oweniidae</taxon>
        <taxon>Owenia</taxon>
    </lineage>
</organism>
<accession>A0A8S4N0I5</accession>
<comment type="caution">
    <text evidence="1">The sequence shown here is derived from an EMBL/GenBank/DDBJ whole genome shotgun (WGS) entry which is preliminary data.</text>
</comment>
<dbReference type="AlphaFoldDB" id="A0A8S4N0I5"/>
<feature type="non-terminal residue" evidence="1">
    <location>
        <position position="135"/>
    </location>
</feature>
<dbReference type="Proteomes" id="UP000749559">
    <property type="component" value="Unassembled WGS sequence"/>
</dbReference>
<evidence type="ECO:0000313" key="2">
    <source>
        <dbReference type="Proteomes" id="UP000749559"/>
    </source>
</evidence>